<evidence type="ECO:0000259" key="4">
    <source>
        <dbReference type="PROSITE" id="PS01124"/>
    </source>
</evidence>
<protein>
    <recommendedName>
        <fullName evidence="4">HTH araC/xylS-type domain-containing protein</fullName>
    </recommendedName>
</protein>
<dbReference type="GO" id="GO:0003700">
    <property type="term" value="F:DNA-binding transcription factor activity"/>
    <property type="evidence" value="ECO:0007669"/>
    <property type="project" value="InterPro"/>
</dbReference>
<dbReference type="Gene3D" id="1.10.10.60">
    <property type="entry name" value="Homeodomain-like"/>
    <property type="match status" value="1"/>
</dbReference>
<dbReference type="InterPro" id="IPR018060">
    <property type="entry name" value="HTH_AraC"/>
</dbReference>
<dbReference type="InterPro" id="IPR009057">
    <property type="entry name" value="Homeodomain-like_sf"/>
</dbReference>
<dbReference type="SMART" id="SM00342">
    <property type="entry name" value="HTH_ARAC"/>
    <property type="match status" value="1"/>
</dbReference>
<feature type="domain" description="HTH araC/xylS-type" evidence="4">
    <location>
        <begin position="15"/>
        <end position="122"/>
    </location>
</feature>
<keyword evidence="6" id="KW-1185">Reference proteome</keyword>
<dbReference type="Proteomes" id="UP000623842">
    <property type="component" value="Unassembled WGS sequence"/>
</dbReference>
<organism evidence="5 6">
    <name type="scientific">Thalassotalea marina</name>
    <dbReference type="NCBI Taxonomy" id="1673741"/>
    <lineage>
        <taxon>Bacteria</taxon>
        <taxon>Pseudomonadati</taxon>
        <taxon>Pseudomonadota</taxon>
        <taxon>Gammaproteobacteria</taxon>
        <taxon>Alteromonadales</taxon>
        <taxon>Colwelliaceae</taxon>
        <taxon>Thalassotalea</taxon>
    </lineage>
</organism>
<evidence type="ECO:0000256" key="2">
    <source>
        <dbReference type="ARBA" id="ARBA00023125"/>
    </source>
</evidence>
<dbReference type="SUPFAM" id="SSF46689">
    <property type="entry name" value="Homeodomain-like"/>
    <property type="match status" value="1"/>
</dbReference>
<reference evidence="5" key="1">
    <citation type="journal article" date="2014" name="Int. J. Syst. Evol. Microbiol.">
        <title>Complete genome sequence of Corynebacterium casei LMG S-19264T (=DSM 44701T), isolated from a smear-ripened cheese.</title>
        <authorList>
            <consortium name="US DOE Joint Genome Institute (JGI-PGF)"/>
            <person name="Walter F."/>
            <person name="Albersmeier A."/>
            <person name="Kalinowski J."/>
            <person name="Ruckert C."/>
        </authorList>
    </citation>
    <scope>NUCLEOTIDE SEQUENCE</scope>
    <source>
        <strain evidence="5">KCTC 42731</strain>
    </source>
</reference>
<dbReference type="PROSITE" id="PS01124">
    <property type="entry name" value="HTH_ARAC_FAMILY_2"/>
    <property type="match status" value="1"/>
</dbReference>
<dbReference type="Pfam" id="PF12833">
    <property type="entry name" value="HTH_18"/>
    <property type="match status" value="1"/>
</dbReference>
<dbReference type="EMBL" id="BNCK01000009">
    <property type="protein sequence ID" value="GHG03176.1"/>
    <property type="molecule type" value="Genomic_DNA"/>
</dbReference>
<evidence type="ECO:0000313" key="5">
    <source>
        <dbReference type="EMBL" id="GHG03176.1"/>
    </source>
</evidence>
<dbReference type="GO" id="GO:0043565">
    <property type="term" value="F:sequence-specific DNA binding"/>
    <property type="evidence" value="ECO:0007669"/>
    <property type="project" value="InterPro"/>
</dbReference>
<dbReference type="PANTHER" id="PTHR43280:SF2">
    <property type="entry name" value="HTH-TYPE TRANSCRIPTIONAL REGULATOR EXSA"/>
    <property type="match status" value="1"/>
</dbReference>
<keyword evidence="1" id="KW-0805">Transcription regulation</keyword>
<dbReference type="AlphaFoldDB" id="A0A919ENV2"/>
<evidence type="ECO:0000313" key="6">
    <source>
        <dbReference type="Proteomes" id="UP000623842"/>
    </source>
</evidence>
<name>A0A919ENV2_9GAMM</name>
<proteinExistence type="predicted"/>
<keyword evidence="3" id="KW-0804">Transcription</keyword>
<comment type="caution">
    <text evidence="5">The sequence shown here is derived from an EMBL/GenBank/DDBJ whole genome shotgun (WGS) entry which is preliminary data.</text>
</comment>
<evidence type="ECO:0000256" key="3">
    <source>
        <dbReference type="ARBA" id="ARBA00023163"/>
    </source>
</evidence>
<accession>A0A919ENV2</accession>
<gene>
    <name evidence="5" type="ORF">GCM10017161_35410</name>
</gene>
<dbReference type="PANTHER" id="PTHR43280">
    <property type="entry name" value="ARAC-FAMILY TRANSCRIPTIONAL REGULATOR"/>
    <property type="match status" value="1"/>
</dbReference>
<dbReference type="RefSeq" id="WP_189773429.1">
    <property type="nucleotide sequence ID" value="NZ_BNCK01000009.1"/>
</dbReference>
<reference evidence="5" key="2">
    <citation type="submission" date="2020-09" db="EMBL/GenBank/DDBJ databases">
        <authorList>
            <person name="Sun Q."/>
            <person name="Kim S."/>
        </authorList>
    </citation>
    <scope>NUCLEOTIDE SEQUENCE</scope>
    <source>
        <strain evidence="5">KCTC 42731</strain>
    </source>
</reference>
<sequence>MARVKRFTNADNFLDELTCIIDNLIAQSNQLPDIEKNDLKIIDIALEFGVTPNTLRRWCHEYTKLSAKQFLSLYRIEKAKILLKNGLKPSVVAQQLAFTQHKVFSTVFKQVTNKTPKTYQYYSNKAKG</sequence>
<evidence type="ECO:0000256" key="1">
    <source>
        <dbReference type="ARBA" id="ARBA00023015"/>
    </source>
</evidence>
<keyword evidence="2" id="KW-0238">DNA-binding</keyword>